<dbReference type="RefSeq" id="WP_322466826.1">
    <property type="nucleotide sequence ID" value="NZ_JAXOJX010000035.1"/>
</dbReference>
<keyword evidence="2" id="KW-0597">Phosphoprotein</keyword>
<dbReference type="PANTHER" id="PTHR43214:SF38">
    <property type="entry name" value="NITRATE_NITRITE RESPONSE REGULATOR PROTEIN NARL"/>
    <property type="match status" value="1"/>
</dbReference>
<evidence type="ECO:0000259" key="4">
    <source>
        <dbReference type="PROSITE" id="PS50110"/>
    </source>
</evidence>
<reference evidence="5 6" key="1">
    <citation type="submission" date="2023-11" db="EMBL/GenBank/DDBJ databases">
        <title>Draft genome of Azohydromonas lata strain H1 (DSM1123), a polyhydroxyalkanoate producer.</title>
        <authorList>
            <person name="Traversa D."/>
            <person name="D'Addabbo P."/>
            <person name="Pazzani C."/>
            <person name="Manzari C."/>
            <person name="Chiara M."/>
            <person name="Scrascia M."/>
        </authorList>
    </citation>
    <scope>NUCLEOTIDE SEQUENCE [LARGE SCALE GENOMIC DNA]</scope>
    <source>
        <strain evidence="5 6">H1</strain>
    </source>
</reference>
<dbReference type="PROSITE" id="PS50110">
    <property type="entry name" value="RESPONSE_REGULATORY"/>
    <property type="match status" value="1"/>
</dbReference>
<gene>
    <name evidence="5" type="ORF">SM757_19955</name>
</gene>
<organism evidence="5 6">
    <name type="scientific">Azohydromonas lata</name>
    <dbReference type="NCBI Taxonomy" id="45677"/>
    <lineage>
        <taxon>Bacteria</taxon>
        <taxon>Pseudomonadati</taxon>
        <taxon>Pseudomonadota</taxon>
        <taxon>Betaproteobacteria</taxon>
        <taxon>Burkholderiales</taxon>
        <taxon>Sphaerotilaceae</taxon>
        <taxon>Azohydromonas</taxon>
    </lineage>
</organism>
<evidence type="ECO:0000256" key="1">
    <source>
        <dbReference type="ARBA" id="ARBA00023125"/>
    </source>
</evidence>
<comment type="caution">
    <text evidence="5">The sequence shown here is derived from an EMBL/GenBank/DDBJ whole genome shotgun (WGS) entry which is preliminary data.</text>
</comment>
<dbReference type="PANTHER" id="PTHR43214">
    <property type="entry name" value="TWO-COMPONENT RESPONSE REGULATOR"/>
    <property type="match status" value="1"/>
</dbReference>
<proteinExistence type="predicted"/>
<dbReference type="InterPro" id="IPR016032">
    <property type="entry name" value="Sig_transdc_resp-reg_C-effctor"/>
</dbReference>
<evidence type="ECO:0000313" key="5">
    <source>
        <dbReference type="EMBL" id="MDZ5458861.1"/>
    </source>
</evidence>
<dbReference type="SMART" id="SM00448">
    <property type="entry name" value="REC"/>
    <property type="match status" value="1"/>
</dbReference>
<dbReference type="Pfam" id="PF00072">
    <property type="entry name" value="Response_reg"/>
    <property type="match status" value="1"/>
</dbReference>
<dbReference type="Proteomes" id="UP001293718">
    <property type="component" value="Unassembled WGS sequence"/>
</dbReference>
<accession>A0ABU5IIA2</accession>
<dbReference type="Pfam" id="PF00196">
    <property type="entry name" value="GerE"/>
    <property type="match status" value="1"/>
</dbReference>
<keyword evidence="1" id="KW-0238">DNA-binding</keyword>
<feature type="domain" description="Response regulatory" evidence="4">
    <location>
        <begin position="11"/>
        <end position="126"/>
    </location>
</feature>
<dbReference type="InterPro" id="IPR011006">
    <property type="entry name" value="CheY-like_superfamily"/>
</dbReference>
<dbReference type="InterPro" id="IPR000792">
    <property type="entry name" value="Tscrpt_reg_LuxR_C"/>
</dbReference>
<protein>
    <submittedName>
        <fullName evidence="5">Response regulator transcription factor</fullName>
    </submittedName>
</protein>
<evidence type="ECO:0000256" key="2">
    <source>
        <dbReference type="PROSITE-ProRule" id="PRU00169"/>
    </source>
</evidence>
<dbReference type="PROSITE" id="PS50043">
    <property type="entry name" value="HTH_LUXR_2"/>
    <property type="match status" value="1"/>
</dbReference>
<sequence length="249" mass="26581">MNANNNTGPIRVLLADDHTVVLWGLRQLIDSNQPLMRVCGTASNRRELLAHPALAETDVLLLDLGLADGDALDCIRQVSAAGVKVIVLTGNLNAAQHLQAVMQGARGVVLKSHPTDMLLRAIERVHAGEVWVERALMAQVLGNVSGLAASGGAAHAPAVPSEHAQRIASLTPKERQVVQAVVQHRGAKGLVVAETLGMSEHTLRNHLTVIYSKLNLHGRLDLYAFALEHGLATLSTSTSRQSLKDFDPA</sequence>
<dbReference type="SUPFAM" id="SSF52172">
    <property type="entry name" value="CheY-like"/>
    <property type="match status" value="1"/>
</dbReference>
<dbReference type="EMBL" id="JAXOJX010000035">
    <property type="protein sequence ID" value="MDZ5458861.1"/>
    <property type="molecule type" value="Genomic_DNA"/>
</dbReference>
<dbReference type="InterPro" id="IPR039420">
    <property type="entry name" value="WalR-like"/>
</dbReference>
<dbReference type="SMART" id="SM00421">
    <property type="entry name" value="HTH_LUXR"/>
    <property type="match status" value="1"/>
</dbReference>
<feature type="domain" description="HTH luxR-type" evidence="3">
    <location>
        <begin position="163"/>
        <end position="230"/>
    </location>
</feature>
<name>A0ABU5IIA2_9BURK</name>
<feature type="modified residue" description="4-aspartylphosphate" evidence="2">
    <location>
        <position position="63"/>
    </location>
</feature>
<keyword evidence="6" id="KW-1185">Reference proteome</keyword>
<evidence type="ECO:0000259" key="3">
    <source>
        <dbReference type="PROSITE" id="PS50043"/>
    </source>
</evidence>
<dbReference type="Gene3D" id="3.40.50.2300">
    <property type="match status" value="1"/>
</dbReference>
<dbReference type="InterPro" id="IPR001789">
    <property type="entry name" value="Sig_transdc_resp-reg_receiver"/>
</dbReference>
<dbReference type="SUPFAM" id="SSF46894">
    <property type="entry name" value="C-terminal effector domain of the bipartite response regulators"/>
    <property type="match status" value="1"/>
</dbReference>
<evidence type="ECO:0000313" key="6">
    <source>
        <dbReference type="Proteomes" id="UP001293718"/>
    </source>
</evidence>